<dbReference type="SMART" id="SM00164">
    <property type="entry name" value="TBC"/>
    <property type="match status" value="1"/>
</dbReference>
<dbReference type="RefSeq" id="XP_060122907.1">
    <property type="nucleotide sequence ID" value="XM_060266924.1"/>
</dbReference>
<proteinExistence type="predicted"/>
<dbReference type="AlphaFoldDB" id="A0AAF0F3A1"/>
<dbReference type="Pfam" id="PF00566">
    <property type="entry name" value="RabGAP-TBC"/>
    <property type="match status" value="1"/>
</dbReference>
<reference evidence="4" key="1">
    <citation type="submission" date="2023-03" db="EMBL/GenBank/DDBJ databases">
        <title>Mating type loci evolution in Malassezia.</title>
        <authorList>
            <person name="Coelho M.A."/>
        </authorList>
    </citation>
    <scope>NUCLEOTIDE SEQUENCE</scope>
    <source>
        <strain evidence="4">CBS 9431</strain>
    </source>
</reference>
<dbReference type="Proteomes" id="UP001217754">
    <property type="component" value="Chromosome 5"/>
</dbReference>
<feature type="domain" description="Rab-GAP TBC" evidence="3">
    <location>
        <begin position="327"/>
        <end position="574"/>
    </location>
</feature>
<evidence type="ECO:0000313" key="4">
    <source>
        <dbReference type="EMBL" id="WFD40010.1"/>
    </source>
</evidence>
<sequence length="667" mass="74120">MASGAAGHDIWIEHEVYVHLTAYARDNVCGTMYIAAEGEPATSANTSLGFRALVPSGSEKKARRARGTSFEYPITRVRSLRISPPSAVRTYGSVLVRTNDETPPVTLFFHNSDEEAWGGKRLLNALQTYAEVVASRQDLGLYLVNPDKELRAVHVSPIFDDAIDTARVKSTPESFSQWAHLTRISVLAQFSQVTRSARESREAILSHPLVRRAVPQEPSATQSKAQAGPYMVSTQSGMPAPPEEFDAARVYLAKWAQYVAREGERNQVAEQDDEPDVESLLGTTPIPSAGDAGAIRSAPPIDAAAWKELLASGADASALAQHIFHRGIAPGARRDVWPYLMGGVPLAADAAAQESARADKKAEYTQLAAEWKAPDAALPEIVESSKHRIWIDCLRADTKHDFFHEENEEEAREAVAAMEASGWERMPHQGSSAKQVNYHLYAVSEILLTFCLYAERASGPDALPPVHGYVQGMSDLCLVCYKACQGDVPMSFWCFVGVMRRLGANFVQDQTGMRHELVTLQRMLAELSPSLYAYLQAVDGLNLFFCFRWILVCFKREFALDDVERLWDSIWSANWSTSSDGVDSPQWPLCHDFELFIALAILESHASVIVRHLKTFDEVLQYIHSLAYQMDVHAILRRAEALVYRLRGRTQHPHTVLEENLSALVLR</sequence>
<dbReference type="Gene3D" id="1.10.8.270">
    <property type="entry name" value="putative rabgap domain of human tbc1 domain family member 14 like domains"/>
    <property type="match status" value="1"/>
</dbReference>
<evidence type="ECO:0000256" key="2">
    <source>
        <dbReference type="SAM" id="MobiDB-lite"/>
    </source>
</evidence>
<dbReference type="PANTHER" id="PTHR22957:SF502">
    <property type="entry name" value="SMALL G PROTEIN SIGNALING MODULATOR 2-RELATED"/>
    <property type="match status" value="1"/>
</dbReference>
<feature type="region of interest" description="Disordered" evidence="2">
    <location>
        <begin position="212"/>
        <end position="239"/>
    </location>
</feature>
<accession>A0AAF0F3A1</accession>
<dbReference type="PROSITE" id="PS50086">
    <property type="entry name" value="TBC_RABGAP"/>
    <property type="match status" value="1"/>
</dbReference>
<dbReference type="GeneID" id="85226643"/>
<dbReference type="GO" id="GO:0005096">
    <property type="term" value="F:GTPase activator activity"/>
    <property type="evidence" value="ECO:0007669"/>
    <property type="project" value="UniProtKB-KW"/>
</dbReference>
<dbReference type="Gene3D" id="1.10.472.80">
    <property type="entry name" value="Ypt/Rab-GAP domain of gyp1p, domain 3"/>
    <property type="match status" value="1"/>
</dbReference>
<dbReference type="InterPro" id="IPR035969">
    <property type="entry name" value="Rab-GAP_TBC_sf"/>
</dbReference>
<dbReference type="PANTHER" id="PTHR22957">
    <property type="entry name" value="TBC1 DOMAIN FAMILY MEMBER GTPASE-ACTIVATING PROTEIN"/>
    <property type="match status" value="1"/>
</dbReference>
<evidence type="ECO:0000256" key="1">
    <source>
        <dbReference type="ARBA" id="ARBA00022468"/>
    </source>
</evidence>
<gene>
    <name evidence="4" type="primary">GYP7</name>
    <name evidence="4" type="ORF">MJAP1_002992</name>
</gene>
<keyword evidence="5" id="KW-1185">Reference proteome</keyword>
<dbReference type="SUPFAM" id="SSF47923">
    <property type="entry name" value="Ypt/Rab-GAP domain of gyp1p"/>
    <property type="match status" value="2"/>
</dbReference>
<name>A0AAF0F3A1_9BASI</name>
<evidence type="ECO:0000313" key="5">
    <source>
        <dbReference type="Proteomes" id="UP001217754"/>
    </source>
</evidence>
<protein>
    <submittedName>
        <fullName evidence="4">GTPase activating protein</fullName>
    </submittedName>
</protein>
<feature type="region of interest" description="Disordered" evidence="2">
    <location>
        <begin position="264"/>
        <end position="294"/>
    </location>
</feature>
<keyword evidence="1" id="KW-0343">GTPase activation</keyword>
<dbReference type="InterPro" id="IPR000195">
    <property type="entry name" value="Rab-GAP-TBC_dom"/>
</dbReference>
<organism evidence="4 5">
    <name type="scientific">Malassezia japonica</name>
    <dbReference type="NCBI Taxonomy" id="223818"/>
    <lineage>
        <taxon>Eukaryota</taxon>
        <taxon>Fungi</taxon>
        <taxon>Dikarya</taxon>
        <taxon>Basidiomycota</taxon>
        <taxon>Ustilaginomycotina</taxon>
        <taxon>Malasseziomycetes</taxon>
        <taxon>Malasseziales</taxon>
        <taxon>Malasseziaceae</taxon>
        <taxon>Malassezia</taxon>
    </lineage>
</organism>
<evidence type="ECO:0000259" key="3">
    <source>
        <dbReference type="PROSITE" id="PS50086"/>
    </source>
</evidence>
<dbReference type="EMBL" id="CP119962">
    <property type="protein sequence ID" value="WFD40010.1"/>
    <property type="molecule type" value="Genomic_DNA"/>
</dbReference>